<protein>
    <submittedName>
        <fullName evidence="2">DNA polymerase domain-containing protein</fullName>
    </submittedName>
</protein>
<dbReference type="Pfam" id="PF21686">
    <property type="entry name" value="LigD_Prim-Pol"/>
    <property type="match status" value="1"/>
</dbReference>
<dbReference type="PANTHER" id="PTHR42705:SF2">
    <property type="entry name" value="BIFUNCTIONAL NON-HOMOLOGOUS END JOINING PROTEIN LIGD"/>
    <property type="match status" value="1"/>
</dbReference>
<evidence type="ECO:0000259" key="1">
    <source>
        <dbReference type="Pfam" id="PF21686"/>
    </source>
</evidence>
<dbReference type="RefSeq" id="WP_166155424.1">
    <property type="nucleotide sequence ID" value="NZ_JAAOIW010000019.1"/>
</dbReference>
<sequence>MRTANSGIVEIEGNEIAVTHPDKWLWPELEINKFVYLQKLVLLAPYLMRYCQDRYLTTIRFPDGIHGKSFYQKNAPKPLPPYVHTAEKEGIHYINLDSLSTLIWLGNLAAVEFHPSFERIGGQAPAEWVLDIDPSVEDEPRLMEAVAIIGETLHSLGIQSVPKTSGATGVQIIIPITEGHTFAQLKKIGGFVSKYLVERNPQLFTIERLKKNRGTRIYIDYVQHALGKSLSAPYTPRARQQATVSTPLFWQEVEHNISPHAFNLWTIEERLAKHGDLISQVQKQDLNPIIDRIRT</sequence>
<reference evidence="2" key="1">
    <citation type="submission" date="2020-03" db="EMBL/GenBank/DDBJ databases">
        <title>Draft sequencing of Paenibacilllus sp. S3N08.</title>
        <authorList>
            <person name="Kim D.-U."/>
        </authorList>
    </citation>
    <scope>NUCLEOTIDE SEQUENCE</scope>
    <source>
        <strain evidence="2">S3N08</strain>
    </source>
</reference>
<proteinExistence type="predicted"/>
<comment type="caution">
    <text evidence="2">The sequence shown here is derived from an EMBL/GenBank/DDBJ whole genome shotgun (WGS) entry which is preliminary data.</text>
</comment>
<name>A0ABX0JEY5_9BACL</name>
<dbReference type="PANTHER" id="PTHR42705">
    <property type="entry name" value="BIFUNCTIONAL NON-HOMOLOGOUS END JOINING PROTEIN LIGD"/>
    <property type="match status" value="1"/>
</dbReference>
<evidence type="ECO:0000313" key="3">
    <source>
        <dbReference type="Proteomes" id="UP001165962"/>
    </source>
</evidence>
<dbReference type="NCBIfam" id="TIGR02778">
    <property type="entry name" value="ligD_pol"/>
    <property type="match status" value="1"/>
</dbReference>
<keyword evidence="3" id="KW-1185">Reference proteome</keyword>
<dbReference type="InterPro" id="IPR052171">
    <property type="entry name" value="NHEJ_LigD"/>
</dbReference>
<gene>
    <name evidence="2" type="ORF">G9U52_32230</name>
</gene>
<dbReference type="Gene3D" id="3.90.920.10">
    <property type="entry name" value="DNA primase, PRIM domain"/>
    <property type="match status" value="1"/>
</dbReference>
<accession>A0ABX0JEY5</accession>
<feature type="domain" description="DNA ligase D polymerase" evidence="1">
    <location>
        <begin position="43"/>
        <end position="277"/>
    </location>
</feature>
<organism evidence="2 3">
    <name type="scientific">Paenibacillus agricola</name>
    <dbReference type="NCBI Taxonomy" id="2716264"/>
    <lineage>
        <taxon>Bacteria</taxon>
        <taxon>Bacillati</taxon>
        <taxon>Bacillota</taxon>
        <taxon>Bacilli</taxon>
        <taxon>Bacillales</taxon>
        <taxon>Paenibacillaceae</taxon>
        <taxon>Paenibacillus</taxon>
    </lineage>
</organism>
<dbReference type="Proteomes" id="UP001165962">
    <property type="component" value="Unassembled WGS sequence"/>
</dbReference>
<evidence type="ECO:0000313" key="2">
    <source>
        <dbReference type="EMBL" id="NHN34463.1"/>
    </source>
</evidence>
<dbReference type="EMBL" id="JAAOIW010000019">
    <property type="protein sequence ID" value="NHN34463.1"/>
    <property type="molecule type" value="Genomic_DNA"/>
</dbReference>
<dbReference type="InterPro" id="IPR014145">
    <property type="entry name" value="LigD_pol_dom"/>
</dbReference>